<dbReference type="Gene3D" id="2.120.10.30">
    <property type="entry name" value="TolB, C-terminal domain"/>
    <property type="match status" value="1"/>
</dbReference>
<evidence type="ECO:0000313" key="3">
    <source>
        <dbReference type="EMBL" id="PWN08236.1"/>
    </source>
</evidence>
<evidence type="ECO:0000256" key="2">
    <source>
        <dbReference type="PROSITE-ProRule" id="PRU00504"/>
    </source>
</evidence>
<organism evidence="3 4">
    <name type="scientific">Rhodohalobacter mucosus</name>
    <dbReference type="NCBI Taxonomy" id="2079485"/>
    <lineage>
        <taxon>Bacteria</taxon>
        <taxon>Pseudomonadati</taxon>
        <taxon>Balneolota</taxon>
        <taxon>Balneolia</taxon>
        <taxon>Balneolales</taxon>
        <taxon>Balneolaceae</taxon>
        <taxon>Rhodohalobacter</taxon>
    </lineage>
</organism>
<reference evidence="3 4" key="1">
    <citation type="submission" date="2018-05" db="EMBL/GenBank/DDBJ databases">
        <title>Rhodohalobacter halophilus gen. nov., sp. nov., a moderately halophilic member of the family Balneolaceae.</title>
        <authorList>
            <person name="Liu Z.-W."/>
        </authorList>
    </citation>
    <scope>NUCLEOTIDE SEQUENCE [LARGE SCALE GENOMIC DNA]</scope>
    <source>
        <strain evidence="3 4">8A47</strain>
    </source>
</reference>
<keyword evidence="1" id="KW-0677">Repeat</keyword>
<dbReference type="InterPro" id="IPR050952">
    <property type="entry name" value="TRIM-NHL_E3_ligases"/>
</dbReference>
<accession>A0A316U3X7</accession>
<dbReference type="Proteomes" id="UP000245533">
    <property type="component" value="Unassembled WGS sequence"/>
</dbReference>
<protein>
    <recommendedName>
        <fullName evidence="5">6-bladed beta-propeller</fullName>
    </recommendedName>
</protein>
<dbReference type="InterPro" id="IPR011042">
    <property type="entry name" value="6-blade_b-propeller_TolB-like"/>
</dbReference>
<dbReference type="PANTHER" id="PTHR24104:SF25">
    <property type="entry name" value="PROTEIN LIN-41"/>
    <property type="match status" value="1"/>
</dbReference>
<evidence type="ECO:0000256" key="1">
    <source>
        <dbReference type="ARBA" id="ARBA00022737"/>
    </source>
</evidence>
<gene>
    <name evidence="3" type="ORF">DDZ15_00975</name>
</gene>
<comment type="caution">
    <text evidence="3">The sequence shown here is derived from an EMBL/GenBank/DDBJ whole genome shotgun (WGS) entry which is preliminary data.</text>
</comment>
<dbReference type="PROSITE" id="PS51125">
    <property type="entry name" value="NHL"/>
    <property type="match status" value="1"/>
</dbReference>
<dbReference type="InterPro" id="IPR001258">
    <property type="entry name" value="NHL_repeat"/>
</dbReference>
<feature type="repeat" description="NHL" evidence="2">
    <location>
        <begin position="78"/>
        <end position="121"/>
    </location>
</feature>
<dbReference type="GO" id="GO:0008270">
    <property type="term" value="F:zinc ion binding"/>
    <property type="evidence" value="ECO:0007669"/>
    <property type="project" value="UniProtKB-KW"/>
</dbReference>
<evidence type="ECO:0008006" key="5">
    <source>
        <dbReference type="Google" id="ProtNLM"/>
    </source>
</evidence>
<keyword evidence="4" id="KW-1185">Reference proteome</keyword>
<name>A0A316U3X7_9BACT</name>
<evidence type="ECO:0000313" key="4">
    <source>
        <dbReference type="Proteomes" id="UP000245533"/>
    </source>
</evidence>
<dbReference type="EMBL" id="QGGB01000001">
    <property type="protein sequence ID" value="PWN08236.1"/>
    <property type="molecule type" value="Genomic_DNA"/>
</dbReference>
<dbReference type="PANTHER" id="PTHR24104">
    <property type="entry name" value="E3 UBIQUITIN-PROTEIN LIGASE NHLRC1-RELATED"/>
    <property type="match status" value="1"/>
</dbReference>
<dbReference type="Pfam" id="PF17170">
    <property type="entry name" value="DUF5128"/>
    <property type="match status" value="1"/>
</dbReference>
<proteinExistence type="predicted"/>
<dbReference type="SUPFAM" id="SSF101898">
    <property type="entry name" value="NHL repeat"/>
    <property type="match status" value="1"/>
</dbReference>
<sequence>MALKLFILYVLLGFSTQDNEHDKSVQPVSLHLETVIADSDDAILGRFGGAAIMGGGEILYTDMDQKTILVFDKEGKYMTRFGRSGRGPGEFQTPRNITTDQDGYIYVVDSRNLRISIWNPDFSYSTDIPYRAGAGTQFIQANRSLFIFTRPFARLPSGFDRVTISEIDRNTGQVSPFFTYVIRDWFDVNRPFDSGSNLAITDDGVIVASGMIDQYPIRLVNTEGEVIREFGKSSKVVYYSEEEMQVRIDAANSIHPEYAARIAQGRKFKHIYSNIEICDRNWLWVHRNKEFGARDEIDIYSLDGEYETMVTIPPSENELQMLGIYGDKVLFHVTTPIGEVRLHVYKINYSNI</sequence>
<dbReference type="AlphaFoldDB" id="A0A316U3X7"/>